<protein>
    <submittedName>
        <fullName evidence="2">DUF3090 family protein</fullName>
    </submittedName>
</protein>
<gene>
    <name evidence="2" type="ORF">JOL79_07475</name>
</gene>
<dbReference type="Proteomes" id="UP000674234">
    <property type="component" value="Unassembled WGS sequence"/>
</dbReference>
<dbReference type="NCBIfam" id="TIGR03847">
    <property type="entry name" value="conserved hypothetical protein"/>
    <property type="match status" value="1"/>
</dbReference>
<evidence type="ECO:0000256" key="1">
    <source>
        <dbReference type="SAM" id="MobiDB-lite"/>
    </source>
</evidence>
<keyword evidence="3" id="KW-1185">Reference proteome</keyword>
<proteinExistence type="predicted"/>
<dbReference type="AlphaFoldDB" id="A0A940WDN2"/>
<feature type="region of interest" description="Disordered" evidence="1">
    <location>
        <begin position="113"/>
        <end position="132"/>
    </location>
</feature>
<dbReference type="RefSeq" id="WP_210154938.1">
    <property type="nucleotide sequence ID" value="NZ_JAFCNB010000003.1"/>
</dbReference>
<dbReference type="EMBL" id="JAFCNB010000003">
    <property type="protein sequence ID" value="MBP2703639.1"/>
    <property type="molecule type" value="Genomic_DNA"/>
</dbReference>
<dbReference type="Pfam" id="PF11290">
    <property type="entry name" value="DUF3090"/>
    <property type="match status" value="1"/>
</dbReference>
<reference evidence="2" key="1">
    <citation type="submission" date="2021-02" db="EMBL/GenBank/DDBJ databases">
        <title>Draft genome sequence of Microbispora sp. RL4-1S isolated from rice leaves in Thailand.</title>
        <authorList>
            <person name="Muangham S."/>
            <person name="Duangmal K."/>
        </authorList>
    </citation>
    <scope>NUCLEOTIDE SEQUENCE</scope>
    <source>
        <strain evidence="2">RL4-1S</strain>
    </source>
</reference>
<organism evidence="2 3">
    <name type="scientific">Microbispora oryzae</name>
    <dbReference type="NCBI Taxonomy" id="2806554"/>
    <lineage>
        <taxon>Bacteria</taxon>
        <taxon>Bacillati</taxon>
        <taxon>Actinomycetota</taxon>
        <taxon>Actinomycetes</taxon>
        <taxon>Streptosporangiales</taxon>
        <taxon>Streptosporangiaceae</taxon>
        <taxon>Microbispora</taxon>
    </lineage>
</organism>
<evidence type="ECO:0000313" key="2">
    <source>
        <dbReference type="EMBL" id="MBP2703639.1"/>
    </source>
</evidence>
<accession>A0A940WDN2</accession>
<comment type="caution">
    <text evidence="2">The sequence shown here is derived from an EMBL/GenBank/DDBJ whole genome shotgun (WGS) entry which is preliminary data.</text>
</comment>
<dbReference type="InterPro" id="IPR021441">
    <property type="entry name" value="DUF3090"/>
</dbReference>
<sequence length="191" mass="20382">MPVFDYDPPDRFVAGAVGQPGARAFFLQARGQGRITTVGLEKFQVAVLADRLDELLDEVLRRSGGRAPVPAMAPAELADEGPLDLPIDEDFRVGTMALAWDADSAQVVIEAQEATEGDDEEEEDEPILDDRPEPAVLRVRISAAAARAFSRRALNVVAAGRPPCPLCGRPLDTGGHICVRLNGHHPGGLTA</sequence>
<name>A0A940WDN2_9ACTN</name>
<feature type="compositionally biased region" description="Acidic residues" evidence="1">
    <location>
        <begin position="113"/>
        <end position="127"/>
    </location>
</feature>
<evidence type="ECO:0000313" key="3">
    <source>
        <dbReference type="Proteomes" id="UP000674234"/>
    </source>
</evidence>